<keyword evidence="1" id="KW-0812">Transmembrane</keyword>
<protein>
    <submittedName>
        <fullName evidence="2">Uncharacterized protein</fullName>
    </submittedName>
</protein>
<gene>
    <name evidence="2" type="ORF">FC62_GL000798</name>
</gene>
<feature type="transmembrane region" description="Helical" evidence="1">
    <location>
        <begin position="83"/>
        <end position="107"/>
    </location>
</feature>
<evidence type="ECO:0000313" key="2">
    <source>
        <dbReference type="EMBL" id="KRK38029.1"/>
    </source>
</evidence>
<keyword evidence="1" id="KW-0472">Membrane</keyword>
<evidence type="ECO:0000256" key="1">
    <source>
        <dbReference type="SAM" id="Phobius"/>
    </source>
</evidence>
<accession>A0A0R1GUS4</accession>
<dbReference type="PATRIC" id="fig|1423722.3.peg.815"/>
<feature type="transmembrane region" description="Helical" evidence="1">
    <location>
        <begin position="20"/>
        <end position="40"/>
    </location>
</feature>
<keyword evidence="3" id="KW-1185">Reference proteome</keyword>
<reference evidence="2 3" key="1">
    <citation type="journal article" date="2015" name="Genome Announc.">
        <title>Expanding the biotechnology potential of lactobacilli through comparative genomics of 213 strains and associated genera.</title>
        <authorList>
            <person name="Sun Z."/>
            <person name="Harris H.M."/>
            <person name="McCann A."/>
            <person name="Guo C."/>
            <person name="Argimon S."/>
            <person name="Zhang W."/>
            <person name="Yang X."/>
            <person name="Jeffery I.B."/>
            <person name="Cooney J.C."/>
            <person name="Kagawa T.F."/>
            <person name="Liu W."/>
            <person name="Song Y."/>
            <person name="Salvetti E."/>
            <person name="Wrobel A."/>
            <person name="Rasinkangas P."/>
            <person name="Parkhill J."/>
            <person name="Rea M.C."/>
            <person name="O'Sullivan O."/>
            <person name="Ritari J."/>
            <person name="Douillard F.P."/>
            <person name="Paul Ross R."/>
            <person name="Yang R."/>
            <person name="Briner A.E."/>
            <person name="Felis G.E."/>
            <person name="de Vos W.M."/>
            <person name="Barrangou R."/>
            <person name="Klaenhammer T.R."/>
            <person name="Caufield P.W."/>
            <person name="Cui Y."/>
            <person name="Zhang H."/>
            <person name="O'Toole P.W."/>
        </authorList>
    </citation>
    <scope>NUCLEOTIDE SEQUENCE [LARGE SCALE GENOMIC DNA]</scope>
    <source>
        <strain evidence="2 3">DSM 20534</strain>
    </source>
</reference>
<organism evidence="2 3">
    <name type="scientific">Amylolactobacillus amylotrophicus DSM 20534</name>
    <dbReference type="NCBI Taxonomy" id="1423722"/>
    <lineage>
        <taxon>Bacteria</taxon>
        <taxon>Bacillati</taxon>
        <taxon>Bacillota</taxon>
        <taxon>Bacilli</taxon>
        <taxon>Lactobacillales</taxon>
        <taxon>Lactobacillaceae</taxon>
        <taxon>Amylolactobacillus</taxon>
    </lineage>
</organism>
<dbReference type="AlphaFoldDB" id="A0A0R1GUS4"/>
<sequence length="132" mass="15432">MKYSPFVLTDPGTYKGALISASFIQTAFNLLLTLPFGVYLRYYFKRNWRQTQLWLIIIPFIFFWTADWLAYTGTVSEKDLPQTLLVVGVSVAIVAVYLLHLFVSLFFRNPRLIYEKISKTRTIAVKKDRTHE</sequence>
<feature type="transmembrane region" description="Helical" evidence="1">
    <location>
        <begin position="52"/>
        <end position="71"/>
    </location>
</feature>
<proteinExistence type="predicted"/>
<name>A0A0R1GUS4_9LACO</name>
<comment type="caution">
    <text evidence="2">The sequence shown here is derived from an EMBL/GenBank/DDBJ whole genome shotgun (WGS) entry which is preliminary data.</text>
</comment>
<dbReference type="EMBL" id="AZCV01000002">
    <property type="protein sequence ID" value="KRK38029.1"/>
    <property type="molecule type" value="Genomic_DNA"/>
</dbReference>
<keyword evidence="1" id="KW-1133">Transmembrane helix</keyword>
<evidence type="ECO:0000313" key="3">
    <source>
        <dbReference type="Proteomes" id="UP000050909"/>
    </source>
</evidence>
<dbReference type="Proteomes" id="UP000050909">
    <property type="component" value="Unassembled WGS sequence"/>
</dbReference>
<dbReference type="RefSeq" id="WP_056946688.1">
    <property type="nucleotide sequence ID" value="NZ_AZCV01000002.1"/>
</dbReference>